<evidence type="ECO:0000313" key="4">
    <source>
        <dbReference type="Proteomes" id="UP000249720"/>
    </source>
</evidence>
<organism evidence="3 4">
    <name type="scientific">Hydrotalea sandarakina</name>
    <dbReference type="NCBI Taxonomy" id="1004304"/>
    <lineage>
        <taxon>Bacteria</taxon>
        <taxon>Pseudomonadati</taxon>
        <taxon>Bacteroidota</taxon>
        <taxon>Chitinophagia</taxon>
        <taxon>Chitinophagales</taxon>
        <taxon>Chitinophagaceae</taxon>
        <taxon>Hydrotalea</taxon>
    </lineage>
</organism>
<dbReference type="Proteomes" id="UP000249720">
    <property type="component" value="Unassembled WGS sequence"/>
</dbReference>
<accession>A0A2W7SBZ7</accession>
<name>A0A2W7SBZ7_9BACT</name>
<sequence>MKKLLIAAFALMIVTGASATVKPHFSNGTFQRGFGGGGLKGGRTTVVVGGYAPYYAPYYSPYVGLGLGFGFGYPWYGYYPYPYYDYGYGYNPRPSRLDREIMAIQHDYDQKIRSAREDDSMTGKERRATIRELKQERDQAISNARKNYYKQGSTYYNNNNSNKPTYYNGYDGTPSDN</sequence>
<reference evidence="3 4" key="1">
    <citation type="submission" date="2018-06" db="EMBL/GenBank/DDBJ databases">
        <title>Genomic Encyclopedia of Archaeal and Bacterial Type Strains, Phase II (KMG-II): from individual species to whole genera.</title>
        <authorList>
            <person name="Goeker M."/>
        </authorList>
    </citation>
    <scope>NUCLEOTIDE SEQUENCE [LARGE SCALE GENOMIC DNA]</scope>
    <source>
        <strain evidence="3 4">DSM 23241</strain>
    </source>
</reference>
<proteinExistence type="predicted"/>
<dbReference type="EMBL" id="QKZV01000002">
    <property type="protein sequence ID" value="PZX64579.1"/>
    <property type="molecule type" value="Genomic_DNA"/>
</dbReference>
<evidence type="ECO:0000256" key="1">
    <source>
        <dbReference type="SAM" id="MobiDB-lite"/>
    </source>
</evidence>
<evidence type="ECO:0000313" key="3">
    <source>
        <dbReference type="EMBL" id="PZX64579.1"/>
    </source>
</evidence>
<dbReference type="OrthoDB" id="673618at2"/>
<comment type="caution">
    <text evidence="3">The sequence shown here is derived from an EMBL/GenBank/DDBJ whole genome shotgun (WGS) entry which is preliminary data.</text>
</comment>
<gene>
    <name evidence="3" type="ORF">LX80_00775</name>
</gene>
<feature type="signal peptide" evidence="2">
    <location>
        <begin position="1"/>
        <end position="19"/>
    </location>
</feature>
<feature type="chain" id="PRO_5016062773" evidence="2">
    <location>
        <begin position="20"/>
        <end position="177"/>
    </location>
</feature>
<feature type="compositionally biased region" description="Low complexity" evidence="1">
    <location>
        <begin position="153"/>
        <end position="168"/>
    </location>
</feature>
<feature type="region of interest" description="Disordered" evidence="1">
    <location>
        <begin position="152"/>
        <end position="177"/>
    </location>
</feature>
<keyword evidence="2" id="KW-0732">Signal</keyword>
<protein>
    <submittedName>
        <fullName evidence="3">Uncharacterized protein</fullName>
    </submittedName>
</protein>
<evidence type="ECO:0000256" key="2">
    <source>
        <dbReference type="SAM" id="SignalP"/>
    </source>
</evidence>
<dbReference type="RefSeq" id="WP_111293740.1">
    <property type="nucleotide sequence ID" value="NZ_QKZV01000002.1"/>
</dbReference>
<dbReference type="AlphaFoldDB" id="A0A2W7SBZ7"/>
<keyword evidence="4" id="KW-1185">Reference proteome</keyword>